<dbReference type="EMBL" id="MU069546">
    <property type="protein sequence ID" value="KAF5839357.1"/>
    <property type="molecule type" value="Genomic_DNA"/>
</dbReference>
<protein>
    <recommendedName>
        <fullName evidence="6">Ferredoxin thioredoxin reductase alpha chain domain-containing protein</fullName>
    </recommendedName>
</protein>
<dbReference type="Proteomes" id="UP000815325">
    <property type="component" value="Unassembled WGS sequence"/>
</dbReference>
<sequence length="139" mass="15162">MMLSRQTQALSCCSAQARASCRSPALAAIRRSSGSSRSTVRVKAQEGPEGAPSLLQPGTKVKVKEPIKVYHVPKQPQGVDLQGMQGEIEKNVALFTDKQGKSHVLSPNFPYIVKLQAQIEGKDITIKAHLEEEELEVIQ</sequence>
<name>A0ABQ7GXN0_DUNSA</name>
<evidence type="ECO:0000313" key="7">
    <source>
        <dbReference type="EMBL" id="KAF5839357.1"/>
    </source>
</evidence>
<dbReference type="PANTHER" id="PTHR46937:SF4">
    <property type="entry name" value="FERREDOXIN-THIOREDOXIN REDUCTASE SUBUNIT A1, CHLOROPLASTIC"/>
    <property type="match status" value="1"/>
</dbReference>
<gene>
    <name evidence="7" type="ORF">DUNSADRAFT_1041</name>
</gene>
<dbReference type="PANTHER" id="PTHR46937">
    <property type="entry name" value="FERREDOXIN-THIOREDOXIN REDUCTASE, VARIABLE CHAIN"/>
    <property type="match status" value="1"/>
</dbReference>
<evidence type="ECO:0000256" key="4">
    <source>
        <dbReference type="ARBA" id="ARBA00034490"/>
    </source>
</evidence>
<comment type="subunit">
    <text evidence="2">Heterodimer of subunit A (variable subunit) and subunit B (catalytic subunit). Heterodimeric FTR forms a complex with ferredoxin and thioredoxin.</text>
</comment>
<accession>A0ABQ7GXN0</accession>
<comment type="function">
    <text evidence="3">Variable subunit of the ferredoxin-thioredoxin reductase (FTR), which catalyzes the two-electron reduction of thioredoxins by the electrons provided by reduced ferredoxin.</text>
</comment>
<evidence type="ECO:0000256" key="3">
    <source>
        <dbReference type="ARBA" id="ARBA00034474"/>
    </source>
</evidence>
<dbReference type="InterPro" id="IPR004207">
    <property type="entry name" value="Fd_thioredoxin_Rdtase_alpha"/>
</dbReference>
<dbReference type="InterPro" id="IPR044166">
    <property type="entry name" value="FTRV"/>
</dbReference>
<dbReference type="InterPro" id="IPR008990">
    <property type="entry name" value="Elect_transpt_acc-like_dom_sf"/>
</dbReference>
<evidence type="ECO:0000256" key="2">
    <source>
        <dbReference type="ARBA" id="ARBA00026011"/>
    </source>
</evidence>
<dbReference type="Gene3D" id="2.30.30.50">
    <property type="match status" value="1"/>
</dbReference>
<feature type="region of interest" description="Disordered" evidence="5">
    <location>
        <begin position="30"/>
        <end position="56"/>
    </location>
</feature>
<evidence type="ECO:0000259" key="6">
    <source>
        <dbReference type="Pfam" id="PF02941"/>
    </source>
</evidence>
<dbReference type="Pfam" id="PF02941">
    <property type="entry name" value="FeThRed_A"/>
    <property type="match status" value="1"/>
</dbReference>
<dbReference type="SUPFAM" id="SSF50090">
    <property type="entry name" value="Electron transport accessory proteins"/>
    <property type="match status" value="1"/>
</dbReference>
<keyword evidence="1" id="KW-0560">Oxidoreductase</keyword>
<comment type="caution">
    <text evidence="7">The sequence shown here is derived from an EMBL/GenBank/DDBJ whole genome shotgun (WGS) entry which is preliminary data.</text>
</comment>
<evidence type="ECO:0000313" key="8">
    <source>
        <dbReference type="Proteomes" id="UP000815325"/>
    </source>
</evidence>
<feature type="domain" description="Ferredoxin thioredoxin reductase alpha chain" evidence="6">
    <location>
        <begin position="58"/>
        <end position="134"/>
    </location>
</feature>
<evidence type="ECO:0000256" key="1">
    <source>
        <dbReference type="ARBA" id="ARBA00023002"/>
    </source>
</evidence>
<keyword evidence="8" id="KW-1185">Reference proteome</keyword>
<comment type="similarity">
    <text evidence="4">Belongs to the ferredoxin thioredoxin reductase alpha subunit family.</text>
</comment>
<evidence type="ECO:0000256" key="5">
    <source>
        <dbReference type="SAM" id="MobiDB-lite"/>
    </source>
</evidence>
<reference evidence="7" key="1">
    <citation type="submission" date="2017-08" db="EMBL/GenBank/DDBJ databases">
        <authorList>
            <person name="Polle J.E."/>
            <person name="Barry K."/>
            <person name="Cushman J."/>
            <person name="Schmutz J."/>
            <person name="Tran D."/>
            <person name="Hathwaick L.T."/>
            <person name="Yim W.C."/>
            <person name="Jenkins J."/>
            <person name="Mckie-Krisberg Z.M."/>
            <person name="Prochnik S."/>
            <person name="Lindquist E."/>
            <person name="Dockter R.B."/>
            <person name="Adam C."/>
            <person name="Molina H."/>
            <person name="Bunkerborg J."/>
            <person name="Jin E."/>
            <person name="Buchheim M."/>
            <person name="Magnuson J."/>
        </authorList>
    </citation>
    <scope>NUCLEOTIDE SEQUENCE</scope>
    <source>
        <strain evidence="7">CCAP 19/18</strain>
    </source>
</reference>
<proteinExistence type="inferred from homology"/>
<organism evidence="7 8">
    <name type="scientific">Dunaliella salina</name>
    <name type="common">Green alga</name>
    <name type="synonym">Protococcus salinus</name>
    <dbReference type="NCBI Taxonomy" id="3046"/>
    <lineage>
        <taxon>Eukaryota</taxon>
        <taxon>Viridiplantae</taxon>
        <taxon>Chlorophyta</taxon>
        <taxon>core chlorophytes</taxon>
        <taxon>Chlorophyceae</taxon>
        <taxon>CS clade</taxon>
        <taxon>Chlamydomonadales</taxon>
        <taxon>Dunaliellaceae</taxon>
        <taxon>Dunaliella</taxon>
    </lineage>
</organism>